<protein>
    <submittedName>
        <fullName evidence="4">DgyrCDS12823</fullName>
    </submittedName>
</protein>
<dbReference type="GO" id="GO:0008289">
    <property type="term" value="F:lipid binding"/>
    <property type="evidence" value="ECO:0007669"/>
    <property type="project" value="UniProtKB-KW"/>
</dbReference>
<dbReference type="InterPro" id="IPR000463">
    <property type="entry name" value="Fatty_acid-bd"/>
</dbReference>
<feature type="domain" description="Lipocalin/cytosolic fatty-acid binding" evidence="3">
    <location>
        <begin position="4"/>
        <end position="130"/>
    </location>
</feature>
<evidence type="ECO:0000313" key="5">
    <source>
        <dbReference type="Proteomes" id="UP000549394"/>
    </source>
</evidence>
<dbReference type="PRINTS" id="PR00178">
    <property type="entry name" value="FATTYACIDBP"/>
</dbReference>
<dbReference type="PANTHER" id="PTHR11955">
    <property type="entry name" value="FATTY ACID BINDING PROTEIN"/>
    <property type="match status" value="1"/>
</dbReference>
<dbReference type="SUPFAM" id="SSF50814">
    <property type="entry name" value="Lipocalins"/>
    <property type="match status" value="1"/>
</dbReference>
<dbReference type="AlphaFoldDB" id="A0A7I8W8V3"/>
<dbReference type="InterPro" id="IPR031259">
    <property type="entry name" value="ILBP"/>
</dbReference>
<reference evidence="4 5" key="1">
    <citation type="submission" date="2020-08" db="EMBL/GenBank/DDBJ databases">
        <authorList>
            <person name="Hejnol A."/>
        </authorList>
    </citation>
    <scope>NUCLEOTIDE SEQUENCE [LARGE SCALE GENOMIC DNA]</scope>
</reference>
<evidence type="ECO:0000256" key="1">
    <source>
        <dbReference type="ARBA" id="ARBA00008390"/>
    </source>
</evidence>
<name>A0A7I8W8V3_9ANNE</name>
<evidence type="ECO:0000313" key="4">
    <source>
        <dbReference type="EMBL" id="CAD5124547.1"/>
    </source>
</evidence>
<dbReference type="Proteomes" id="UP000549394">
    <property type="component" value="Unassembled WGS sequence"/>
</dbReference>
<gene>
    <name evidence="4" type="ORF">DGYR_LOCUS12082</name>
</gene>
<dbReference type="EMBL" id="CAJFCJ010000021">
    <property type="protein sequence ID" value="CAD5124547.1"/>
    <property type="molecule type" value="Genomic_DNA"/>
</dbReference>
<dbReference type="Pfam" id="PF00061">
    <property type="entry name" value="Lipocalin"/>
    <property type="match status" value="1"/>
</dbReference>
<comment type="caution">
    <text evidence="4">The sequence shown here is derived from an EMBL/GenBank/DDBJ whole genome shotgun (WGS) entry which is preliminary data.</text>
</comment>
<dbReference type="InterPro" id="IPR000566">
    <property type="entry name" value="Lipocln_cytosolic_FA-bd_dom"/>
</dbReference>
<dbReference type="Gene3D" id="2.40.128.20">
    <property type="match status" value="1"/>
</dbReference>
<dbReference type="FunFam" id="2.40.128.20:FF:000001">
    <property type="entry name" value="Fatty acid-binding protein, adipocyte"/>
    <property type="match status" value="1"/>
</dbReference>
<dbReference type="InterPro" id="IPR012674">
    <property type="entry name" value="Calycin"/>
</dbReference>
<comment type="similarity">
    <text evidence="1">Belongs to the calycin superfamily. Fatty-acid binding protein (FABP) family.</text>
</comment>
<keyword evidence="2" id="KW-0446">Lipid-binding</keyword>
<evidence type="ECO:0000256" key="2">
    <source>
        <dbReference type="ARBA" id="ARBA00023121"/>
    </source>
</evidence>
<keyword evidence="5" id="KW-1185">Reference proteome</keyword>
<accession>A0A7I8W8V3</accession>
<organism evidence="4 5">
    <name type="scientific">Dimorphilus gyrociliatus</name>
    <dbReference type="NCBI Taxonomy" id="2664684"/>
    <lineage>
        <taxon>Eukaryota</taxon>
        <taxon>Metazoa</taxon>
        <taxon>Spiralia</taxon>
        <taxon>Lophotrochozoa</taxon>
        <taxon>Annelida</taxon>
        <taxon>Polychaeta</taxon>
        <taxon>Polychaeta incertae sedis</taxon>
        <taxon>Dinophilidae</taxon>
        <taxon>Dimorphilus</taxon>
    </lineage>
</organism>
<sequence length="130" mass="14645">MSFSGMWKLVESDKFDDYMKAIGVGLALRTIGNKTKPSQEIIIDGDNYTIKTISTFKNTEIKFTLGTEFDEKTIDGRNVKTTPTKDGNKIVLHQKGDPDSIITRELVDDNTMKMVLTCKGVVCTRVYKKE</sequence>
<dbReference type="OrthoDB" id="354351at2759"/>
<proteinExistence type="inferred from homology"/>
<evidence type="ECO:0000259" key="3">
    <source>
        <dbReference type="Pfam" id="PF00061"/>
    </source>
</evidence>
<dbReference type="CDD" id="cd00742">
    <property type="entry name" value="FABP"/>
    <property type="match status" value="1"/>
</dbReference>